<protein>
    <submittedName>
        <fullName evidence="1">Uncharacterized protein</fullName>
    </submittedName>
</protein>
<dbReference type="RefSeq" id="WP_139295073.1">
    <property type="nucleotide sequence ID" value="NZ_LN889802.1"/>
</dbReference>
<name>A0A1J1LMS1_9CYAN</name>
<dbReference type="Proteomes" id="UP000184315">
    <property type="component" value="Unassembled WGS sequence"/>
</dbReference>
<evidence type="ECO:0000313" key="1">
    <source>
        <dbReference type="EMBL" id="CUR33236.1"/>
    </source>
</evidence>
<dbReference type="AlphaFoldDB" id="A0A1J1LMS1"/>
<proteinExistence type="predicted"/>
<dbReference type="OrthoDB" id="509728at2"/>
<keyword evidence="2" id="KW-1185">Reference proteome</keyword>
<dbReference type="STRING" id="671072.PL9214500483"/>
<evidence type="ECO:0000313" key="2">
    <source>
        <dbReference type="Proteomes" id="UP000184315"/>
    </source>
</evidence>
<reference evidence="2" key="1">
    <citation type="submission" date="2015-10" db="EMBL/GenBank/DDBJ databases">
        <authorList>
            <person name="Regsiter A."/>
            <person name="william w."/>
        </authorList>
    </citation>
    <scope>NUCLEOTIDE SEQUENCE [LARGE SCALE GENOMIC DNA]</scope>
</reference>
<sequence>MNSINKQAKIFIAFILIFNSLIVPVRSQILPVPEEDSVSPDLNKPPKPCFSEDAVLPFPPLSQTEPSIPSLWLAQQLYGGKVLQTWYIENSVIQLSPNLYLDSPVTLVVERENWNAERYLGQYVFVNRFANVTRSYGYNLRVCNLQGDLLAYYHCDFTTSPLRCQVQIRSTGLTRRDFK</sequence>
<dbReference type="EMBL" id="CZDF01000156">
    <property type="protein sequence ID" value="CUR33236.1"/>
    <property type="molecule type" value="Genomic_DNA"/>
</dbReference>
<gene>
    <name evidence="1" type="ORF">PL9214500483</name>
</gene>
<accession>A0A1J1LMS1</accession>
<organism evidence="1 2">
    <name type="scientific">Planktothrix tepida PCC 9214</name>
    <dbReference type="NCBI Taxonomy" id="671072"/>
    <lineage>
        <taxon>Bacteria</taxon>
        <taxon>Bacillati</taxon>
        <taxon>Cyanobacteriota</taxon>
        <taxon>Cyanophyceae</taxon>
        <taxon>Oscillatoriophycideae</taxon>
        <taxon>Oscillatoriales</taxon>
        <taxon>Microcoleaceae</taxon>
        <taxon>Planktothrix</taxon>
    </lineage>
</organism>